<dbReference type="CDD" id="cd14014">
    <property type="entry name" value="STKc_PknB_like"/>
    <property type="match status" value="1"/>
</dbReference>
<gene>
    <name evidence="2" type="ORF">RDB_LOCUS112224</name>
</gene>
<feature type="domain" description="Protein kinase" evidence="1">
    <location>
        <begin position="39"/>
        <end position="304"/>
    </location>
</feature>
<dbReference type="PANTHER" id="PTHR44329">
    <property type="entry name" value="SERINE/THREONINE-PROTEIN KINASE TNNI3K-RELATED"/>
    <property type="match status" value="1"/>
</dbReference>
<proteinExistence type="predicted"/>
<dbReference type="InterPro" id="IPR051681">
    <property type="entry name" value="Ser/Thr_Kinases-Pseudokinases"/>
</dbReference>
<dbReference type="InterPro" id="IPR011009">
    <property type="entry name" value="Kinase-like_dom_sf"/>
</dbReference>
<protein>
    <recommendedName>
        <fullName evidence="1">Protein kinase domain-containing protein</fullName>
    </recommendedName>
</protein>
<organism evidence="2 3">
    <name type="scientific">Rhizoctonia solani</name>
    <dbReference type="NCBI Taxonomy" id="456999"/>
    <lineage>
        <taxon>Eukaryota</taxon>
        <taxon>Fungi</taxon>
        <taxon>Dikarya</taxon>
        <taxon>Basidiomycota</taxon>
        <taxon>Agaricomycotina</taxon>
        <taxon>Agaricomycetes</taxon>
        <taxon>Cantharellales</taxon>
        <taxon>Ceratobasidiaceae</taxon>
        <taxon>Rhizoctonia</taxon>
    </lineage>
</organism>
<dbReference type="EMBL" id="CAJMXA010003527">
    <property type="protein sequence ID" value="CAE6500727.1"/>
    <property type="molecule type" value="Genomic_DNA"/>
</dbReference>
<comment type="caution">
    <text evidence="2">The sequence shown here is derived from an EMBL/GenBank/DDBJ whole genome shotgun (WGS) entry which is preliminary data.</text>
</comment>
<evidence type="ECO:0000259" key="1">
    <source>
        <dbReference type="PROSITE" id="PS50011"/>
    </source>
</evidence>
<dbReference type="SUPFAM" id="SSF56112">
    <property type="entry name" value="Protein kinase-like (PK-like)"/>
    <property type="match status" value="1"/>
</dbReference>
<dbReference type="Pfam" id="PF07714">
    <property type="entry name" value="PK_Tyr_Ser-Thr"/>
    <property type="match status" value="1"/>
</dbReference>
<dbReference type="PANTHER" id="PTHR44329:SF214">
    <property type="entry name" value="PROTEIN KINASE DOMAIN-CONTAINING PROTEIN"/>
    <property type="match status" value="1"/>
</dbReference>
<sequence length="313" mass="34554">MIDEAPNQVITSTMTCPEIVAILTANGCDDLTLSLDEPACSKYPIASGGLGDVFHGRLFDGTPVAIKTIRGYYDLGQVVRVYNKRAAREIYAWSKCKHPNVVELKGLAVFHECLAMVSRWEENGNLLQYLSRHPSADRCQLITSICAGLVYLHDNDIVHGDLKGANVLIARDGTPMLMDFGNASLLDPTVLFTQTNTGIKASLRWAAPEILEETSSYTTASDVYALGMTILEAFTSNVPFADKSDLSVLSRLSTRTLIPTRPEVIPKRSIYGDKLWAILMKCWSYDPQDRPTVGAVWDVVKPLSPEKLKEIED</sequence>
<dbReference type="Gene3D" id="1.10.510.10">
    <property type="entry name" value="Transferase(Phosphotransferase) domain 1"/>
    <property type="match status" value="1"/>
</dbReference>
<evidence type="ECO:0000313" key="2">
    <source>
        <dbReference type="EMBL" id="CAE6500727.1"/>
    </source>
</evidence>
<dbReference type="InterPro" id="IPR001245">
    <property type="entry name" value="Ser-Thr/Tyr_kinase_cat_dom"/>
</dbReference>
<name>A0A8H3CZH8_9AGAM</name>
<dbReference type="GO" id="GO:0005524">
    <property type="term" value="F:ATP binding"/>
    <property type="evidence" value="ECO:0007669"/>
    <property type="project" value="InterPro"/>
</dbReference>
<dbReference type="GO" id="GO:0004674">
    <property type="term" value="F:protein serine/threonine kinase activity"/>
    <property type="evidence" value="ECO:0007669"/>
    <property type="project" value="TreeGrafter"/>
</dbReference>
<dbReference type="AlphaFoldDB" id="A0A8H3CZH8"/>
<reference evidence="2" key="1">
    <citation type="submission" date="2021-01" db="EMBL/GenBank/DDBJ databases">
        <authorList>
            <person name="Kaushik A."/>
        </authorList>
    </citation>
    <scope>NUCLEOTIDE SEQUENCE</scope>
    <source>
        <strain evidence="2">AG6-10EEA</strain>
    </source>
</reference>
<dbReference type="InterPro" id="IPR008271">
    <property type="entry name" value="Ser/Thr_kinase_AS"/>
</dbReference>
<accession>A0A8H3CZH8</accession>
<evidence type="ECO:0000313" key="3">
    <source>
        <dbReference type="Proteomes" id="UP000663853"/>
    </source>
</evidence>
<dbReference type="PROSITE" id="PS50011">
    <property type="entry name" value="PROTEIN_KINASE_DOM"/>
    <property type="match status" value="1"/>
</dbReference>
<dbReference type="PROSITE" id="PS00108">
    <property type="entry name" value="PROTEIN_KINASE_ST"/>
    <property type="match status" value="1"/>
</dbReference>
<dbReference type="SMART" id="SM00220">
    <property type="entry name" value="S_TKc"/>
    <property type="match status" value="1"/>
</dbReference>
<dbReference type="Proteomes" id="UP000663853">
    <property type="component" value="Unassembled WGS sequence"/>
</dbReference>
<dbReference type="InterPro" id="IPR000719">
    <property type="entry name" value="Prot_kinase_dom"/>
</dbReference>